<reference evidence="2" key="1">
    <citation type="submission" date="2019-08" db="EMBL/GenBank/DDBJ databases">
        <authorList>
            <person name="Kucharzyk K."/>
            <person name="Murdoch R.W."/>
            <person name="Higgins S."/>
            <person name="Loffler F."/>
        </authorList>
    </citation>
    <scope>NUCLEOTIDE SEQUENCE</scope>
</reference>
<feature type="domain" description="Secretion system C-terminal sorting" evidence="1">
    <location>
        <begin position="658"/>
        <end position="731"/>
    </location>
</feature>
<dbReference type="SUPFAM" id="SSF49265">
    <property type="entry name" value="Fibronectin type III"/>
    <property type="match status" value="1"/>
</dbReference>
<protein>
    <recommendedName>
        <fullName evidence="1">Secretion system C-terminal sorting domain-containing protein</fullName>
    </recommendedName>
</protein>
<sequence length="733" mass="82153">MTINMKHLLFSISLFFLSFGSFAQSKFDSFSYRKSNDTCQRVIADLDTFFVKYDTLGNISNHLIKTITDSVYSSLDSTWSYRTYRTVDFCEGDLIALVAKPQFPDNDNQYHQSMNNCIYYWDFGDGDADSIPYNNLVGKIWTKPKAYELKLTVLDTNLIYENGTGCISENNINTIIRITQNPIKSVKAPVEICSGTPFMLNVGSDTNSTIIIDSIKREESITGLFDSLIFIPDGPYCPSLYLETSIFIDDFFPDKTFDSINDLRSVCINMEHSFVGDLSIELYCPNGQKTILKHFNHTGGSNMGIPGYGNSGCEMSPTNLPGTGWTYCYSNQYLDSARGVISGNMPSPIDSSNTINHSKYYQTPVQNATSAATGFETPDLNGFSTLIGCPMNGEWKLRISDYWGNDNGFLFWWKLDFKRINTWDYQSVLDNVVVEGANNYNLSNDTVVITPIIDSSGLIRYNVSVIDDFGCVWDTAAYLNVAQSPIINLGSDSSSCAPFSLSLNCGNPDAVSYLWLPNGDTTQSIIASSPQTLDSSISYIAQVTNYNGSIYCTSSDTITLFVNSTPLSPTNLNIEEQHNLFKINWQSNAQSFELYRNDTLIAITPEQEYIDSNLVHGENYCYEVKAFNGICESDISNEVCEVFLDINTIETNNFNAYLYPNPTSNKTILRVEGLNENANVRIYDITGRLIKTLELNTDQKELEIDVQNFAKGIYNIRISNSTLNTTKKLIVNR</sequence>
<dbReference type="Pfam" id="PF18962">
    <property type="entry name" value="Por_Secre_tail"/>
    <property type="match status" value="1"/>
</dbReference>
<dbReference type="InterPro" id="IPR036116">
    <property type="entry name" value="FN3_sf"/>
</dbReference>
<dbReference type="AlphaFoldDB" id="A0A644VJV8"/>
<dbReference type="Gene3D" id="2.60.40.10">
    <property type="entry name" value="Immunoglobulins"/>
    <property type="match status" value="1"/>
</dbReference>
<dbReference type="InterPro" id="IPR013783">
    <property type="entry name" value="Ig-like_fold"/>
</dbReference>
<dbReference type="SUPFAM" id="SSF49785">
    <property type="entry name" value="Galactose-binding domain-like"/>
    <property type="match status" value="1"/>
</dbReference>
<proteinExistence type="predicted"/>
<dbReference type="InterPro" id="IPR008979">
    <property type="entry name" value="Galactose-bd-like_sf"/>
</dbReference>
<dbReference type="NCBIfam" id="TIGR04183">
    <property type="entry name" value="Por_Secre_tail"/>
    <property type="match status" value="1"/>
</dbReference>
<evidence type="ECO:0000313" key="2">
    <source>
        <dbReference type="EMBL" id="MPL91527.1"/>
    </source>
</evidence>
<gene>
    <name evidence="2" type="ORF">SDC9_37602</name>
</gene>
<accession>A0A644VJV8</accession>
<name>A0A644VJV8_9ZZZZ</name>
<evidence type="ECO:0000259" key="1">
    <source>
        <dbReference type="Pfam" id="PF18962"/>
    </source>
</evidence>
<dbReference type="Gene3D" id="2.60.120.260">
    <property type="entry name" value="Galactose-binding domain-like"/>
    <property type="match status" value="1"/>
</dbReference>
<dbReference type="InterPro" id="IPR026444">
    <property type="entry name" value="Secre_tail"/>
</dbReference>
<dbReference type="EMBL" id="VSSQ01000332">
    <property type="protein sequence ID" value="MPL91527.1"/>
    <property type="molecule type" value="Genomic_DNA"/>
</dbReference>
<comment type="caution">
    <text evidence="2">The sequence shown here is derived from an EMBL/GenBank/DDBJ whole genome shotgun (WGS) entry which is preliminary data.</text>
</comment>
<organism evidence="2">
    <name type="scientific">bioreactor metagenome</name>
    <dbReference type="NCBI Taxonomy" id="1076179"/>
    <lineage>
        <taxon>unclassified sequences</taxon>
        <taxon>metagenomes</taxon>
        <taxon>ecological metagenomes</taxon>
    </lineage>
</organism>